<name>A0A7D6ZD49_9NOCA</name>
<sequence>MRKGEVWLYHPHGDAPRLRNIILISSDGINESPRPWLIAAEVLDDDPQDILAVSIPGHGWIHAGNLGRIYRGWLARHVGTVDIETAERIDTALRAAMDL</sequence>
<gene>
    <name evidence="1" type="ORF">H0264_00070</name>
</gene>
<dbReference type="KEGG" id="nhu:H0264_00070"/>
<organism evidence="1 2">
    <name type="scientific">Nocardia huaxiensis</name>
    <dbReference type="NCBI Taxonomy" id="2755382"/>
    <lineage>
        <taxon>Bacteria</taxon>
        <taxon>Bacillati</taxon>
        <taxon>Actinomycetota</taxon>
        <taxon>Actinomycetes</taxon>
        <taxon>Mycobacteriales</taxon>
        <taxon>Nocardiaceae</taxon>
        <taxon>Nocardia</taxon>
    </lineage>
</organism>
<evidence type="ECO:0000313" key="2">
    <source>
        <dbReference type="Proteomes" id="UP000515512"/>
    </source>
</evidence>
<dbReference type="EMBL" id="CP059399">
    <property type="protein sequence ID" value="QLY30858.1"/>
    <property type="molecule type" value="Genomic_DNA"/>
</dbReference>
<dbReference type="AlphaFoldDB" id="A0A7D6ZD49"/>
<dbReference type="RefSeq" id="WP_181582056.1">
    <property type="nucleotide sequence ID" value="NZ_CP059399.1"/>
</dbReference>
<accession>A0A7D6ZD49</accession>
<reference evidence="1 2" key="1">
    <citation type="submission" date="2020-07" db="EMBL/GenBank/DDBJ databases">
        <authorList>
            <person name="Zhuang K."/>
            <person name="Ran Y."/>
        </authorList>
    </citation>
    <scope>NUCLEOTIDE SEQUENCE [LARGE SCALE GENOMIC DNA]</scope>
    <source>
        <strain evidence="1 2">WCH-YHL-001</strain>
    </source>
</reference>
<evidence type="ECO:0000313" key="1">
    <source>
        <dbReference type="EMBL" id="QLY30858.1"/>
    </source>
</evidence>
<dbReference type="Proteomes" id="UP000515512">
    <property type="component" value="Chromosome"/>
</dbReference>
<keyword evidence="2" id="KW-1185">Reference proteome</keyword>
<evidence type="ECO:0008006" key="3">
    <source>
        <dbReference type="Google" id="ProtNLM"/>
    </source>
</evidence>
<protein>
    <recommendedName>
        <fullName evidence="3">mRNA interferase MazF</fullName>
    </recommendedName>
</protein>
<proteinExistence type="predicted"/>